<evidence type="ECO:0008006" key="6">
    <source>
        <dbReference type="Google" id="ProtNLM"/>
    </source>
</evidence>
<reference evidence="4 5" key="1">
    <citation type="journal article" date="2018" name="PLoS Genet.">
        <title>Repeat elements organise 3D genome structure and mediate transcription in the filamentous fungus Epichloe festucae.</title>
        <authorList>
            <person name="Winter D.J."/>
            <person name="Ganley A.R.D."/>
            <person name="Young C.A."/>
            <person name="Liachko I."/>
            <person name="Schardl C.L."/>
            <person name="Dupont P.Y."/>
            <person name="Berry D."/>
            <person name="Ram A."/>
            <person name="Scott B."/>
            <person name="Cox M.P."/>
        </authorList>
    </citation>
    <scope>NUCLEOTIDE SEQUENCE [LARGE SCALE GENOMIC DNA]</scope>
    <source>
        <strain evidence="4 5">Fl1</strain>
    </source>
</reference>
<name>A0A7U3SMG4_EPIFF</name>
<sequence>MLARGPLPHRLKLATFCTVTVCYFLLTTVRNLFTDDALLRSHFHAIGIESPAQDDASLPTLELIPRIIHQTYKSNKIPATWQTPHQSCLTKNPEGNWTHILWTDETARDLIHDWYPWFLPTYEWYPYHVQRVDSFRYFVLHHLGGIYLDLDVGCKKDLSPLLTQHAFFGKTEPFGVSNDVMGAERGHPVFGRLIASLEDNRYRRGTKYPTVMMSTGPMFVTKVVLGFLKAQNHDEEASSRRFSSQESLVTILPPRLYGSSADSYFRHFPGSTWHSWDARILLTINDSPFVFLLGVLIFCFMSVQWMRRARNRFVRKEMLRRGKLMPRACQRLA</sequence>
<dbReference type="Proteomes" id="UP000594364">
    <property type="component" value="Chromosome 5"/>
</dbReference>
<accession>A0A7U3SMG4</accession>
<dbReference type="AlphaFoldDB" id="A0A7U3SMG4"/>
<dbReference type="GO" id="GO:0000030">
    <property type="term" value="F:mannosyltransferase activity"/>
    <property type="evidence" value="ECO:0007669"/>
    <property type="project" value="TreeGrafter"/>
</dbReference>
<dbReference type="OrthoDB" id="3647at2759"/>
<gene>
    <name evidence="4" type="ORF">C2857_003869</name>
</gene>
<evidence type="ECO:0000256" key="3">
    <source>
        <dbReference type="SAM" id="Phobius"/>
    </source>
</evidence>
<protein>
    <recommendedName>
        <fullName evidence="6">Mannosyl phosphorylinositol ceramide synthase SUR1</fullName>
    </recommendedName>
</protein>
<dbReference type="InterPro" id="IPR029044">
    <property type="entry name" value="Nucleotide-diphossugar_trans"/>
</dbReference>
<keyword evidence="3" id="KW-0812">Transmembrane</keyword>
<evidence type="ECO:0000256" key="1">
    <source>
        <dbReference type="ARBA" id="ARBA00009003"/>
    </source>
</evidence>
<organism evidence="4 5">
    <name type="scientific">Epichloe festucae (strain Fl1)</name>
    <dbReference type="NCBI Taxonomy" id="877507"/>
    <lineage>
        <taxon>Eukaryota</taxon>
        <taxon>Fungi</taxon>
        <taxon>Dikarya</taxon>
        <taxon>Ascomycota</taxon>
        <taxon>Pezizomycotina</taxon>
        <taxon>Sordariomycetes</taxon>
        <taxon>Hypocreomycetidae</taxon>
        <taxon>Hypocreales</taxon>
        <taxon>Clavicipitaceae</taxon>
        <taxon>Epichloe</taxon>
    </lineage>
</organism>
<keyword evidence="2" id="KW-0808">Transferase</keyword>
<dbReference type="EMBL" id="CP031389">
    <property type="protein sequence ID" value="QPH11926.1"/>
    <property type="molecule type" value="Genomic_DNA"/>
</dbReference>
<evidence type="ECO:0000313" key="4">
    <source>
        <dbReference type="EMBL" id="QPH11926.1"/>
    </source>
</evidence>
<dbReference type="Gene3D" id="3.90.550.20">
    <property type="match status" value="1"/>
</dbReference>
<comment type="similarity">
    <text evidence="1">Belongs to the glycosyltransferase 32 family.</text>
</comment>
<dbReference type="InterPro" id="IPR007577">
    <property type="entry name" value="GlycoTrfase_DXD_sugar-bd_CS"/>
</dbReference>
<dbReference type="SUPFAM" id="SSF53448">
    <property type="entry name" value="Nucleotide-diphospho-sugar transferases"/>
    <property type="match status" value="1"/>
</dbReference>
<keyword evidence="3" id="KW-0472">Membrane</keyword>
<keyword evidence="5" id="KW-1185">Reference proteome</keyword>
<dbReference type="Pfam" id="PF04488">
    <property type="entry name" value="Gly_transf_sug"/>
    <property type="match status" value="1"/>
</dbReference>
<dbReference type="InterPro" id="IPR051706">
    <property type="entry name" value="Glycosyltransferase_domain"/>
</dbReference>
<dbReference type="PANTHER" id="PTHR32385">
    <property type="entry name" value="MANNOSYL PHOSPHORYLINOSITOL CERAMIDE SYNTHASE"/>
    <property type="match status" value="1"/>
</dbReference>
<evidence type="ECO:0000313" key="5">
    <source>
        <dbReference type="Proteomes" id="UP000594364"/>
    </source>
</evidence>
<dbReference type="GO" id="GO:0051999">
    <property type="term" value="P:mannosyl-inositol phosphorylceramide biosynthetic process"/>
    <property type="evidence" value="ECO:0007669"/>
    <property type="project" value="TreeGrafter"/>
</dbReference>
<dbReference type="GO" id="GO:0016020">
    <property type="term" value="C:membrane"/>
    <property type="evidence" value="ECO:0007669"/>
    <property type="project" value="GOC"/>
</dbReference>
<keyword evidence="3" id="KW-1133">Transmembrane helix</keyword>
<proteinExistence type="inferred from homology"/>
<dbReference type="PANTHER" id="PTHR32385:SF15">
    <property type="entry name" value="INOSITOL PHOSPHOCERAMIDE MANNOSYLTRANSFERASE 1"/>
    <property type="match status" value="1"/>
</dbReference>
<feature type="transmembrane region" description="Helical" evidence="3">
    <location>
        <begin position="289"/>
        <end position="306"/>
    </location>
</feature>
<evidence type="ECO:0000256" key="2">
    <source>
        <dbReference type="ARBA" id="ARBA00022679"/>
    </source>
</evidence>